<comment type="caution">
    <text evidence="2">The sequence shown here is derived from an EMBL/GenBank/DDBJ whole genome shotgun (WGS) entry which is preliminary data.</text>
</comment>
<dbReference type="PANTHER" id="PTHR30619">
    <property type="entry name" value="DNA INTERNALIZATION/COMPETENCE PROTEIN COMEC/REC2"/>
    <property type="match status" value="1"/>
</dbReference>
<protein>
    <recommendedName>
        <fullName evidence="1">Metallo-beta-lactamase domain-containing protein</fullName>
    </recommendedName>
</protein>
<dbReference type="InterPro" id="IPR052159">
    <property type="entry name" value="Competence_DNA_uptake"/>
</dbReference>
<gene>
    <name evidence="2" type="ORF">E7Z75_10035</name>
</gene>
<dbReference type="Pfam" id="PF00753">
    <property type="entry name" value="Lactamase_B"/>
    <property type="match status" value="1"/>
</dbReference>
<proteinExistence type="predicted"/>
<dbReference type="Gene3D" id="3.60.15.10">
    <property type="entry name" value="Ribonuclease Z/Hydroxyacylglutathione hydrolase-like"/>
    <property type="match status" value="1"/>
</dbReference>
<organism evidence="2 3">
    <name type="scientific">Methanobrevibacter olleyae</name>
    <dbReference type="NCBI Taxonomy" id="294671"/>
    <lineage>
        <taxon>Archaea</taxon>
        <taxon>Methanobacteriati</taxon>
        <taxon>Methanobacteriota</taxon>
        <taxon>Methanomada group</taxon>
        <taxon>Methanobacteria</taxon>
        <taxon>Methanobacteriales</taxon>
        <taxon>Methanobacteriaceae</taxon>
        <taxon>Methanobrevibacter</taxon>
    </lineage>
</organism>
<evidence type="ECO:0000313" key="3">
    <source>
        <dbReference type="Proteomes" id="UP000732619"/>
    </source>
</evidence>
<name>A0A8T3W0G7_METOL</name>
<evidence type="ECO:0000259" key="1">
    <source>
        <dbReference type="Pfam" id="PF00753"/>
    </source>
</evidence>
<dbReference type="AlphaFoldDB" id="A0A8T3W0G7"/>
<sequence>MFYIKHGTDNFTIIDCCINENSENILEEIKKIHDEKTITRFILTHPHKDHYTGLTELHETLNILNFYYVKNNIELTESDDSTTFEELKKRDNVCYLKKDLKRRYMNEDGNNIKHSGINILWPDIESEIFKEELEKCENETKTGNINNISPIIKYSLENSITCMWMGDLETEMMEKIYENELVDWPEIDVLFAPHHGRTTGKVPTDILKKTNPKLIVIGEANSENLDYYENYTHITQNSCGNILFNCENNLVEVYVSDGNYAKQFNSYEAETIDEYNEMYKIGEIEV</sequence>
<dbReference type="SUPFAM" id="SSF56281">
    <property type="entry name" value="Metallo-hydrolase/oxidoreductase"/>
    <property type="match status" value="1"/>
</dbReference>
<dbReference type="Proteomes" id="UP000732619">
    <property type="component" value="Unassembled WGS sequence"/>
</dbReference>
<evidence type="ECO:0000313" key="2">
    <source>
        <dbReference type="EMBL" id="MBE6513459.1"/>
    </source>
</evidence>
<dbReference type="InterPro" id="IPR001279">
    <property type="entry name" value="Metallo-B-lactamas"/>
</dbReference>
<dbReference type="PANTHER" id="PTHR30619:SF1">
    <property type="entry name" value="RECOMBINATION PROTEIN 2"/>
    <property type="match status" value="1"/>
</dbReference>
<dbReference type="InterPro" id="IPR036866">
    <property type="entry name" value="RibonucZ/Hydroxyglut_hydro"/>
</dbReference>
<reference evidence="2" key="1">
    <citation type="submission" date="2019-04" db="EMBL/GenBank/DDBJ databases">
        <title>Evolution of Biomass-Degrading Anaerobic Consortia Revealed by Metagenomics.</title>
        <authorList>
            <person name="Peng X."/>
        </authorList>
    </citation>
    <scope>NUCLEOTIDE SEQUENCE</scope>
    <source>
        <strain evidence="2">SIG14</strain>
    </source>
</reference>
<feature type="domain" description="Metallo-beta-lactamase" evidence="1">
    <location>
        <begin position="3"/>
        <end position="88"/>
    </location>
</feature>
<accession>A0A8T3W0G7</accession>
<dbReference type="EMBL" id="SUTG01000095">
    <property type="protein sequence ID" value="MBE6513459.1"/>
    <property type="molecule type" value="Genomic_DNA"/>
</dbReference>